<dbReference type="GO" id="GO:0015562">
    <property type="term" value="F:efflux transmembrane transporter activity"/>
    <property type="evidence" value="ECO:0007669"/>
    <property type="project" value="TreeGrafter"/>
</dbReference>
<dbReference type="Gene3D" id="2.40.30.170">
    <property type="match status" value="1"/>
</dbReference>
<evidence type="ECO:0000313" key="2">
    <source>
        <dbReference type="EMBL" id="AEG93380.1"/>
    </source>
</evidence>
<dbReference type="RefSeq" id="WP_013901612.1">
    <property type="nucleotide sequence ID" value="NC_015677.1"/>
</dbReference>
<accession>F5Y0H4</accession>
<dbReference type="HOGENOM" id="CLU_018816_5_0_4"/>
<reference evidence="3" key="1">
    <citation type="submission" date="2006-01" db="EMBL/GenBank/DDBJ databases">
        <title>Genome of the cyst-dividing bacterium Ramlibacter tataouinensis.</title>
        <authorList>
            <person name="Barakat M."/>
            <person name="Ortet P."/>
            <person name="De Luca G."/>
            <person name="Jourlin-Castelli C."/>
            <person name="Ansaldi M."/>
            <person name="Py B."/>
            <person name="Fichant G."/>
            <person name="Coutinho P."/>
            <person name="Voulhoux R."/>
            <person name="Bastien O."/>
            <person name="Roy S."/>
            <person name="Marechal E."/>
            <person name="Henrissat B."/>
            <person name="Quentin Y."/>
            <person name="Noirot P."/>
            <person name="Filloux A."/>
            <person name="Mejean V."/>
            <person name="DuBow M."/>
            <person name="Barras F."/>
            <person name="Heulin T."/>
        </authorList>
    </citation>
    <scope>NUCLEOTIDE SEQUENCE [LARGE SCALE GENOMIC DNA]</scope>
    <source>
        <strain evidence="3">ATCC BAA-407 / DSM 14655 / LMG 21543 / TTB310</strain>
    </source>
</reference>
<evidence type="ECO:0000256" key="1">
    <source>
        <dbReference type="SAM" id="SignalP"/>
    </source>
</evidence>
<dbReference type="GO" id="GO:1990281">
    <property type="term" value="C:efflux pump complex"/>
    <property type="evidence" value="ECO:0007669"/>
    <property type="project" value="TreeGrafter"/>
</dbReference>
<sequence>MSDRIRIDARRWWAGLVLLAAAAAAQAEVRPAAVPARQDEVGFSAMPSAASTASMTAAGADIVRVLLVADRETTLSSPVTARIEQLQLSLGATFSAGQILVGFDCQEARARLTMARAELAGAVEAHEGKIRMQGLEQASEVEVALAASAAAKARGQVELQKAQVAQCTIKAPWAGRVAKVHVRPHMSVTPGQPMVDLVKSGPLRLRLNAPSRMLVRLRVGSAFNVAIDETGRSYEARVMAVNSRVDPVSQTIELEAAVSKEHAELLPGMSGVADLGSLR</sequence>
<dbReference type="EMBL" id="CP000245">
    <property type="protein sequence ID" value="AEG93380.1"/>
    <property type="molecule type" value="Genomic_DNA"/>
</dbReference>
<dbReference type="SUPFAM" id="SSF111369">
    <property type="entry name" value="HlyD-like secretion proteins"/>
    <property type="match status" value="1"/>
</dbReference>
<dbReference type="KEGG" id="rta:Rta_22820"/>
<dbReference type="Proteomes" id="UP000008385">
    <property type="component" value="Chromosome"/>
</dbReference>
<keyword evidence="1" id="KW-0732">Signal</keyword>
<proteinExistence type="predicted"/>
<dbReference type="Gene3D" id="2.40.50.100">
    <property type="match status" value="1"/>
</dbReference>
<evidence type="ECO:0000313" key="3">
    <source>
        <dbReference type="Proteomes" id="UP000008385"/>
    </source>
</evidence>
<name>F5Y0H4_RAMTT</name>
<reference evidence="2 3" key="2">
    <citation type="journal article" date="2011" name="PLoS ONE">
        <title>The Cyst-Dividing Bacterium Ramlibacter tataouinensis TTB310 Genome Reveals a Well-Stocked Toolbox for Adaptation to a Desert Environment.</title>
        <authorList>
            <person name="De Luca G."/>
            <person name="Barakat M."/>
            <person name="Ortet P."/>
            <person name="Fochesato S."/>
            <person name="Jourlin-Castelli C."/>
            <person name="Ansaldi M."/>
            <person name="Py B."/>
            <person name="Fichant G."/>
            <person name="Coutinho P.M."/>
            <person name="Voulhoux R."/>
            <person name="Bastien O."/>
            <person name="Marechal E."/>
            <person name="Henrissat B."/>
            <person name="Quentin Y."/>
            <person name="Noirot P."/>
            <person name="Filloux A."/>
            <person name="Mejean V."/>
            <person name="Dubow M.S."/>
            <person name="Barras F."/>
            <person name="Barbe V."/>
            <person name="Weissenbach J."/>
            <person name="Mihalcescu I."/>
            <person name="Vermeglio A."/>
            <person name="Achouak W."/>
            <person name="Heulin T."/>
        </authorList>
    </citation>
    <scope>NUCLEOTIDE SEQUENCE [LARGE SCALE GENOMIC DNA]</scope>
    <source>
        <strain evidence="3">ATCC BAA-407 / DSM 14655 / LMG 21543 / TTB310</strain>
    </source>
</reference>
<organism evidence="2 3">
    <name type="scientific">Ramlibacter tataouinensis (strain ATCC BAA-407 / DSM 14655 / LMG 21543 / TTB310)</name>
    <dbReference type="NCBI Taxonomy" id="365046"/>
    <lineage>
        <taxon>Bacteria</taxon>
        <taxon>Pseudomonadati</taxon>
        <taxon>Pseudomonadota</taxon>
        <taxon>Betaproteobacteria</taxon>
        <taxon>Burkholderiales</taxon>
        <taxon>Comamonadaceae</taxon>
        <taxon>Ramlibacter</taxon>
    </lineage>
</organism>
<dbReference type="AlphaFoldDB" id="F5Y0H4"/>
<feature type="signal peptide" evidence="1">
    <location>
        <begin position="1"/>
        <end position="27"/>
    </location>
</feature>
<gene>
    <name evidence="2" type="ordered locus">Rta_22820</name>
</gene>
<dbReference type="STRING" id="365046.Rta_22820"/>
<dbReference type="eggNOG" id="COG0845">
    <property type="taxonomic scope" value="Bacteria"/>
</dbReference>
<dbReference type="PANTHER" id="PTHR30469">
    <property type="entry name" value="MULTIDRUG RESISTANCE PROTEIN MDTA"/>
    <property type="match status" value="1"/>
</dbReference>
<feature type="chain" id="PRO_5003329225" evidence="1">
    <location>
        <begin position="28"/>
        <end position="279"/>
    </location>
</feature>
<dbReference type="PATRIC" id="fig|365046.3.peg.2337"/>
<keyword evidence="3" id="KW-1185">Reference proteome</keyword>
<dbReference type="OrthoDB" id="9778796at2"/>
<protein>
    <submittedName>
        <fullName evidence="2">Uncharacterized protein</fullName>
    </submittedName>
</protein>
<dbReference type="Gene3D" id="1.10.287.470">
    <property type="entry name" value="Helix hairpin bin"/>
    <property type="match status" value="1"/>
</dbReference>